<evidence type="ECO:0000259" key="11">
    <source>
        <dbReference type="Pfam" id="PF07686"/>
    </source>
</evidence>
<dbReference type="InterPro" id="IPR013783">
    <property type="entry name" value="Ig-like_fold"/>
</dbReference>
<dbReference type="Gene3D" id="2.60.40.10">
    <property type="entry name" value="Immunoglobulins"/>
    <property type="match status" value="1"/>
</dbReference>
<keyword evidence="4 10" id="KW-1133">Transmembrane helix</keyword>
<feature type="non-terminal residue" evidence="12">
    <location>
        <position position="1"/>
    </location>
</feature>
<proteinExistence type="predicted"/>
<evidence type="ECO:0000256" key="6">
    <source>
        <dbReference type="ARBA" id="ARBA00023157"/>
    </source>
</evidence>
<dbReference type="GO" id="GO:0098609">
    <property type="term" value="P:cell-cell adhesion"/>
    <property type="evidence" value="ECO:0007669"/>
    <property type="project" value="TreeGrafter"/>
</dbReference>
<evidence type="ECO:0000256" key="5">
    <source>
        <dbReference type="ARBA" id="ARBA00023136"/>
    </source>
</evidence>
<evidence type="ECO:0000256" key="1">
    <source>
        <dbReference type="ARBA" id="ARBA00004479"/>
    </source>
</evidence>
<dbReference type="SUPFAM" id="SSF48726">
    <property type="entry name" value="Immunoglobulin"/>
    <property type="match status" value="1"/>
</dbReference>
<keyword evidence="8" id="KW-0393">Immunoglobulin domain</keyword>
<dbReference type="Pfam" id="PF07686">
    <property type="entry name" value="V-set"/>
    <property type="match status" value="1"/>
</dbReference>
<keyword evidence="5 10" id="KW-0472">Membrane</keyword>
<keyword evidence="2 10" id="KW-0812">Transmembrane</keyword>
<evidence type="ECO:0000256" key="2">
    <source>
        <dbReference type="ARBA" id="ARBA00022692"/>
    </source>
</evidence>
<dbReference type="PANTHER" id="PTHR13869:SF22">
    <property type="entry name" value="JUNCTIONAL ADHESION MOLECULE-LIKE"/>
    <property type="match status" value="1"/>
</dbReference>
<evidence type="ECO:0000256" key="10">
    <source>
        <dbReference type="SAM" id="Phobius"/>
    </source>
</evidence>
<evidence type="ECO:0000256" key="4">
    <source>
        <dbReference type="ARBA" id="ARBA00022989"/>
    </source>
</evidence>
<comment type="caution">
    <text evidence="12">The sequence shown here is derived from an EMBL/GenBank/DDBJ whole genome shotgun (WGS) entry which is preliminary data.</text>
</comment>
<dbReference type="EMBL" id="VZRI01014148">
    <property type="protein sequence ID" value="NWV01787.1"/>
    <property type="molecule type" value="Genomic_DNA"/>
</dbReference>
<feature type="region of interest" description="Disordered" evidence="9">
    <location>
        <begin position="195"/>
        <end position="221"/>
    </location>
</feature>
<sequence>MVFYYYSSRGVPVGRFRERVQWQGSISHCNGSIRLRDVRVSDSGTYVCEIRLLQSSSIFRNLTVLHVSPVEQRGRGAADAQDSAAPGHTGLWPVAVGCGCLAVVVAFLAGLSLRKRPAANTALERTGKGSSTSKAEEPLYSSVPGAEVPKAEQGAGKKRRADETYITMHPSPFRQNGIYVELARRVIPAEWMQEGTLGDGHSQESCSRAETALSPSLEGEK</sequence>
<dbReference type="AlphaFoldDB" id="A0A7K6BK05"/>
<dbReference type="PANTHER" id="PTHR13869">
    <property type="entry name" value="MYELIN P0 RELATED"/>
    <property type="match status" value="1"/>
</dbReference>
<evidence type="ECO:0000256" key="7">
    <source>
        <dbReference type="ARBA" id="ARBA00023180"/>
    </source>
</evidence>
<evidence type="ECO:0000313" key="12">
    <source>
        <dbReference type="EMBL" id="NWV01787.1"/>
    </source>
</evidence>
<evidence type="ECO:0000313" key="13">
    <source>
        <dbReference type="Proteomes" id="UP000544127"/>
    </source>
</evidence>
<accession>A0A7K6BK05</accession>
<dbReference type="Proteomes" id="UP000544127">
    <property type="component" value="Unassembled WGS sequence"/>
</dbReference>
<keyword evidence="13" id="KW-1185">Reference proteome</keyword>
<dbReference type="InterPro" id="IPR000920">
    <property type="entry name" value="Myelin_P0-rel"/>
</dbReference>
<keyword evidence="6" id="KW-1015">Disulfide bond</keyword>
<name>A0A7K6BK05_UPUEP</name>
<evidence type="ECO:0000256" key="8">
    <source>
        <dbReference type="ARBA" id="ARBA00023319"/>
    </source>
</evidence>
<dbReference type="InterPro" id="IPR036179">
    <property type="entry name" value="Ig-like_dom_sf"/>
</dbReference>
<gene>
    <name evidence="12" type="primary">Jaml</name>
    <name evidence="12" type="ORF">UPUEPO_R13377</name>
</gene>
<feature type="transmembrane region" description="Helical" evidence="10">
    <location>
        <begin position="91"/>
        <end position="113"/>
    </location>
</feature>
<keyword evidence="3" id="KW-0732">Signal</keyword>
<dbReference type="OrthoDB" id="7225082at2759"/>
<organism evidence="12 13">
    <name type="scientific">Upupa epops</name>
    <name type="common">Eurasian hoopoe</name>
    <dbReference type="NCBI Taxonomy" id="57439"/>
    <lineage>
        <taxon>Eukaryota</taxon>
        <taxon>Metazoa</taxon>
        <taxon>Chordata</taxon>
        <taxon>Craniata</taxon>
        <taxon>Vertebrata</taxon>
        <taxon>Euteleostomi</taxon>
        <taxon>Archelosauria</taxon>
        <taxon>Archosauria</taxon>
        <taxon>Dinosauria</taxon>
        <taxon>Saurischia</taxon>
        <taxon>Theropoda</taxon>
        <taxon>Coelurosauria</taxon>
        <taxon>Aves</taxon>
        <taxon>Neognathae</taxon>
        <taxon>Neoaves</taxon>
        <taxon>Telluraves</taxon>
        <taxon>Coraciimorphae</taxon>
        <taxon>Bucerotiformes</taxon>
        <taxon>Upupidae</taxon>
        <taxon>Upupa</taxon>
    </lineage>
</organism>
<evidence type="ECO:0000256" key="3">
    <source>
        <dbReference type="ARBA" id="ARBA00022729"/>
    </source>
</evidence>
<dbReference type="InterPro" id="IPR013106">
    <property type="entry name" value="Ig_V-set"/>
</dbReference>
<feature type="domain" description="Immunoglobulin V-set" evidence="11">
    <location>
        <begin position="2"/>
        <end position="67"/>
    </location>
</feature>
<feature type="region of interest" description="Disordered" evidence="9">
    <location>
        <begin position="121"/>
        <end position="164"/>
    </location>
</feature>
<keyword evidence="7" id="KW-0325">Glycoprotein</keyword>
<reference evidence="12 13" key="1">
    <citation type="submission" date="2019-09" db="EMBL/GenBank/DDBJ databases">
        <title>Bird 10,000 Genomes (B10K) Project - Family phase.</title>
        <authorList>
            <person name="Zhang G."/>
        </authorList>
    </citation>
    <scope>NUCLEOTIDE SEQUENCE [LARGE SCALE GENOMIC DNA]</scope>
    <source>
        <strain evidence="12">B10K-DU-012-37</strain>
    </source>
</reference>
<evidence type="ECO:0000256" key="9">
    <source>
        <dbReference type="SAM" id="MobiDB-lite"/>
    </source>
</evidence>
<comment type="subcellular location">
    <subcellularLocation>
        <location evidence="1">Membrane</location>
        <topology evidence="1">Single-pass type I membrane protein</topology>
    </subcellularLocation>
</comment>
<feature type="non-terminal residue" evidence="12">
    <location>
        <position position="221"/>
    </location>
</feature>
<dbReference type="GO" id="GO:0005886">
    <property type="term" value="C:plasma membrane"/>
    <property type="evidence" value="ECO:0007669"/>
    <property type="project" value="TreeGrafter"/>
</dbReference>
<protein>
    <submittedName>
        <fullName evidence="12">JAML protein</fullName>
    </submittedName>
</protein>